<evidence type="ECO:0000256" key="1">
    <source>
        <dbReference type="SAM" id="MobiDB-lite"/>
    </source>
</evidence>
<feature type="compositionally biased region" description="Low complexity" evidence="1">
    <location>
        <begin position="588"/>
        <end position="606"/>
    </location>
</feature>
<protein>
    <submittedName>
        <fullName evidence="2">SLK1</fullName>
    </submittedName>
</protein>
<feature type="compositionally biased region" description="Polar residues" evidence="1">
    <location>
        <begin position="615"/>
        <end position="653"/>
    </location>
</feature>
<dbReference type="InterPro" id="IPR029005">
    <property type="entry name" value="LIM-bd/SEUSS"/>
</dbReference>
<feature type="compositionally biased region" description="Low complexity" evidence="1">
    <location>
        <begin position="667"/>
        <end position="686"/>
    </location>
</feature>
<dbReference type="Pfam" id="PF01803">
    <property type="entry name" value="LIM_bind"/>
    <property type="match status" value="1"/>
</dbReference>
<gene>
    <name evidence="2" type="ordered locus">AXX17_At4g29460</name>
</gene>
<dbReference type="Proteomes" id="UP000078284">
    <property type="component" value="Chromosome 4"/>
</dbReference>
<feature type="region of interest" description="Disordered" evidence="1">
    <location>
        <begin position="667"/>
        <end position="712"/>
    </location>
</feature>
<dbReference type="PANTHER" id="PTHR10378">
    <property type="entry name" value="LIM DOMAIN-BINDING PROTEIN"/>
    <property type="match status" value="1"/>
</dbReference>
<dbReference type="EMBL" id="LUHQ01000004">
    <property type="protein sequence ID" value="OAO98859.1"/>
    <property type="molecule type" value="Genomic_DNA"/>
</dbReference>
<feature type="compositionally biased region" description="Polar residues" evidence="1">
    <location>
        <begin position="687"/>
        <end position="699"/>
    </location>
</feature>
<proteinExistence type="predicted"/>
<feature type="region of interest" description="Disordered" evidence="1">
    <location>
        <begin position="138"/>
        <end position="163"/>
    </location>
</feature>
<evidence type="ECO:0000313" key="2">
    <source>
        <dbReference type="EMBL" id="OAO98859.1"/>
    </source>
</evidence>
<name>A0A178UY11_ARATH</name>
<dbReference type="ExpressionAtlas" id="A0A178UY11">
    <property type="expression patterns" value="baseline and differential"/>
</dbReference>
<reference evidence="3" key="1">
    <citation type="journal article" date="2016" name="Proc. Natl. Acad. Sci. U.S.A.">
        <title>Chromosome-level assembly of Arabidopsis thaliana Ler reveals the extent of translocation and inversion polymorphisms.</title>
        <authorList>
            <person name="Zapata L."/>
            <person name="Ding J."/>
            <person name="Willing E.M."/>
            <person name="Hartwig B."/>
            <person name="Bezdan D."/>
            <person name="Jiao W.B."/>
            <person name="Patel V."/>
            <person name="Velikkakam James G."/>
            <person name="Koornneef M."/>
            <person name="Ossowski S."/>
            <person name="Schneeberger K."/>
        </authorList>
    </citation>
    <scope>NUCLEOTIDE SEQUENCE [LARGE SCALE GENOMIC DNA]</scope>
    <source>
        <strain evidence="3">cv. Landsberg erecta</strain>
    </source>
</reference>
<evidence type="ECO:0000313" key="3">
    <source>
        <dbReference type="Proteomes" id="UP000078284"/>
    </source>
</evidence>
<organism evidence="2 3">
    <name type="scientific">Arabidopsis thaliana</name>
    <name type="common">Mouse-ear cress</name>
    <dbReference type="NCBI Taxonomy" id="3702"/>
    <lineage>
        <taxon>Eukaryota</taxon>
        <taxon>Viridiplantae</taxon>
        <taxon>Streptophyta</taxon>
        <taxon>Embryophyta</taxon>
        <taxon>Tracheophyta</taxon>
        <taxon>Spermatophyta</taxon>
        <taxon>Magnoliopsida</taxon>
        <taxon>eudicotyledons</taxon>
        <taxon>Gunneridae</taxon>
        <taxon>Pentapetalae</taxon>
        <taxon>rosids</taxon>
        <taxon>malvids</taxon>
        <taxon>Brassicales</taxon>
        <taxon>Brassicaceae</taxon>
        <taxon>Camelineae</taxon>
        <taxon>Arabidopsis</taxon>
    </lineage>
</organism>
<comment type="caution">
    <text evidence="2">The sequence shown here is derived from an EMBL/GenBank/DDBJ whole genome shotgun (WGS) entry which is preliminary data.</text>
</comment>
<feature type="compositionally biased region" description="Low complexity" evidence="1">
    <location>
        <begin position="71"/>
        <end position="81"/>
    </location>
</feature>
<dbReference type="AlphaFoldDB" id="A0A178UY11"/>
<accession>A0A178UY11</accession>
<feature type="region of interest" description="Disordered" evidence="1">
    <location>
        <begin position="67"/>
        <end position="93"/>
    </location>
</feature>
<sequence>MNRTVVSGAVESSFSLTDAVGTEALNMQRSSGINNNMRIPTSPMSFSSNSVNIPGSLVLDGSAASMQHLPQQQQQQLLQQQTGQGSVPMRENNYSHVDKKPRLEVKQEDMLQQQILQQLIQRQDPTGRNPQMQALLQQQRLRQHQQMLQSMSPSQRLQLQQQQQLRQQLQQQGTQQIPPNVRPYEVGVCARKLMMYLYHLQQRPAENCITYWRKFVAEYFSPRAKQRLCLSQYESAGHHALGMFPQAAPDMWQCDLCGTKSGKGFEATFDVLARLIEIKFASGIIDELLYLDHPRENRFPNGLMMLEYRKAVQETVHEQFRVVREGHLRIIFSQDLKILSWEFCARRHEELLLRRLIAPQVNQLLQVAQKCQSTISESGSEGVSQQDLQSNSNMVLGAGRQLAKFMELQSLNDLGYPKRYIRTLQISEVVKSMKDLMNFTGEQKIGPIEGLKRLLEQTVTVKLQKQKMQEMEQFGNNGAINGPVQAQMVLTSGTMNGSTGNNTNNHHQIVGRGAMSGPAEGQMVISSGTVSGATANNNSNNHHQIVGRGAMNGSAQAAAALTNYQSMLMRQNAMNNPNSNTGKQEGFSSQNPTPNSNQSPSSSSQQRHNLVTGGFPNSPQMQQQQRTMNGPTNILPQNHPHQLQSPHSHGNTPEQQMLHQLLQEMSENGGSVQQQQAFSGQSGSNSNAERNTTASTSNISGGGRAPSRNNSFKAASNNNLHFSEDISITDHDFSEDGFFNNNDIYGGL</sequence>
<feature type="compositionally biased region" description="Polar residues" evidence="1">
    <location>
        <begin position="572"/>
        <end position="587"/>
    </location>
</feature>
<feature type="region of interest" description="Disordered" evidence="1">
    <location>
        <begin position="572"/>
        <end position="653"/>
    </location>
</feature>